<proteinExistence type="predicted"/>
<dbReference type="EMBL" id="NGFN01000008">
    <property type="protein sequence ID" value="OUD04689.1"/>
    <property type="molecule type" value="Genomic_DNA"/>
</dbReference>
<sequence>MSDPEYGDIQLTRHFGIGVTVDEAPQRAKMDVDLLAQPGLYLRVERGDIVIADQVVYRITGYDPANCTLTLELIKDWRPGQKDDPNAETQP</sequence>
<reference evidence="1 2" key="1">
    <citation type="submission" date="2017-05" db="EMBL/GenBank/DDBJ databases">
        <title>Biotechnological potential of actinobacteria isolated from South African environments.</title>
        <authorList>
            <person name="Le Roes-Hill M."/>
            <person name="Prins A."/>
            <person name="Durrell K.A."/>
        </authorList>
    </citation>
    <scope>NUCLEOTIDE SEQUENCE [LARGE SCALE GENOMIC DNA]</scope>
    <source>
        <strain evidence="1 2">HMC13</strain>
    </source>
</reference>
<protein>
    <submittedName>
        <fullName evidence="1">Uncharacterized protein</fullName>
    </submittedName>
</protein>
<evidence type="ECO:0000313" key="1">
    <source>
        <dbReference type="EMBL" id="OUD04689.1"/>
    </source>
</evidence>
<evidence type="ECO:0000313" key="2">
    <source>
        <dbReference type="Proteomes" id="UP000195105"/>
    </source>
</evidence>
<keyword evidence="2" id="KW-1185">Reference proteome</keyword>
<dbReference type="AlphaFoldDB" id="A0A243SAL8"/>
<dbReference type="RefSeq" id="WP_086599256.1">
    <property type="nucleotide sequence ID" value="NZ_NGFN01000008.1"/>
</dbReference>
<gene>
    <name evidence="1" type="ORF">CA983_02735</name>
</gene>
<comment type="caution">
    <text evidence="1">The sequence shown here is derived from an EMBL/GenBank/DDBJ whole genome shotgun (WGS) entry which is preliminary data.</text>
</comment>
<organism evidence="1 2">
    <name type="scientific">Streptomyces swartbergensis</name>
    <dbReference type="NCBI Taxonomy" id="487165"/>
    <lineage>
        <taxon>Bacteria</taxon>
        <taxon>Bacillati</taxon>
        <taxon>Actinomycetota</taxon>
        <taxon>Actinomycetes</taxon>
        <taxon>Kitasatosporales</taxon>
        <taxon>Streptomycetaceae</taxon>
        <taxon>Streptomyces</taxon>
    </lineage>
</organism>
<name>A0A243SAL8_9ACTN</name>
<accession>A0A243SAL8</accession>
<dbReference type="Proteomes" id="UP000195105">
    <property type="component" value="Unassembled WGS sequence"/>
</dbReference>